<evidence type="ECO:0000313" key="5">
    <source>
        <dbReference type="Proteomes" id="UP001142153"/>
    </source>
</evidence>
<dbReference type="SUPFAM" id="SSF82171">
    <property type="entry name" value="DPP6 N-terminal domain-like"/>
    <property type="match status" value="1"/>
</dbReference>
<dbReference type="SUPFAM" id="SSF53474">
    <property type="entry name" value="alpha/beta-Hydrolases"/>
    <property type="match status" value="1"/>
</dbReference>
<accession>A0ABT4PPV8</accession>
<dbReference type="Pfam" id="PF00326">
    <property type="entry name" value="Peptidase_S9"/>
    <property type="match status" value="1"/>
</dbReference>
<dbReference type="Gene3D" id="2.120.10.30">
    <property type="entry name" value="TolB, C-terminal domain"/>
    <property type="match status" value="1"/>
</dbReference>
<dbReference type="Gene3D" id="3.40.50.1820">
    <property type="entry name" value="alpha/beta hydrolase"/>
    <property type="match status" value="1"/>
</dbReference>
<dbReference type="PANTHER" id="PTHR42776">
    <property type="entry name" value="SERINE PEPTIDASE S9 FAMILY MEMBER"/>
    <property type="match status" value="1"/>
</dbReference>
<comment type="caution">
    <text evidence="4">The sequence shown here is derived from an EMBL/GenBank/DDBJ whole genome shotgun (WGS) entry which is preliminary data.</text>
</comment>
<dbReference type="InterPro" id="IPR001375">
    <property type="entry name" value="Peptidase_S9_cat"/>
</dbReference>
<gene>
    <name evidence="4" type="ORF">O6P37_06910</name>
</gene>
<protein>
    <submittedName>
        <fullName evidence="4">S9 family peptidase</fullName>
    </submittedName>
</protein>
<dbReference type="RefSeq" id="WP_269893364.1">
    <property type="nucleotide sequence ID" value="NZ_JAPZPY010000002.1"/>
</dbReference>
<dbReference type="Proteomes" id="UP001142153">
    <property type="component" value="Unassembled WGS sequence"/>
</dbReference>
<dbReference type="InterPro" id="IPR015943">
    <property type="entry name" value="WD40/YVTN_repeat-like_dom_sf"/>
</dbReference>
<dbReference type="PANTHER" id="PTHR42776:SF13">
    <property type="entry name" value="DIPEPTIDYL-PEPTIDASE 5"/>
    <property type="match status" value="1"/>
</dbReference>
<keyword evidence="2" id="KW-0378">Hydrolase</keyword>
<keyword evidence="5" id="KW-1185">Reference proteome</keyword>
<feature type="domain" description="Peptidase S9 prolyl oligopeptidase catalytic" evidence="3">
    <location>
        <begin position="444"/>
        <end position="653"/>
    </location>
</feature>
<evidence type="ECO:0000256" key="1">
    <source>
        <dbReference type="ARBA" id="ARBA00022729"/>
    </source>
</evidence>
<dbReference type="InterPro" id="IPR011042">
    <property type="entry name" value="6-blade_b-propeller_TolB-like"/>
</dbReference>
<keyword evidence="1" id="KW-0732">Signal</keyword>
<dbReference type="Gene3D" id="2.130.10.10">
    <property type="entry name" value="YVTN repeat-like/Quinoprotein amine dehydrogenase"/>
    <property type="match status" value="1"/>
</dbReference>
<proteinExistence type="predicted"/>
<evidence type="ECO:0000256" key="2">
    <source>
        <dbReference type="ARBA" id="ARBA00022801"/>
    </source>
</evidence>
<evidence type="ECO:0000259" key="3">
    <source>
        <dbReference type="Pfam" id="PF00326"/>
    </source>
</evidence>
<dbReference type="InterPro" id="IPR029058">
    <property type="entry name" value="AB_hydrolase_fold"/>
</dbReference>
<reference evidence="4" key="1">
    <citation type="submission" date="2022-12" db="EMBL/GenBank/DDBJ databases">
        <authorList>
            <person name="Deng Y."/>
            <person name="Zhang Y.-Q."/>
        </authorList>
    </citation>
    <scope>NUCLEOTIDE SEQUENCE</scope>
    <source>
        <strain evidence="4">CPCC 205372</strain>
    </source>
</reference>
<organism evidence="4 5">
    <name type="scientific">Mycobacterium hippophais</name>
    <dbReference type="NCBI Taxonomy" id="3016340"/>
    <lineage>
        <taxon>Bacteria</taxon>
        <taxon>Bacillati</taxon>
        <taxon>Actinomycetota</taxon>
        <taxon>Actinomycetes</taxon>
        <taxon>Mycobacteriales</taxon>
        <taxon>Mycobacteriaceae</taxon>
        <taxon>Mycobacterium</taxon>
    </lineage>
</organism>
<sequence>MTAAADTTPFADLDEYLALPRVSGLAVSPDGRRVVTTIAELDKSRTEFVSAIWELDPAGEQPARRLTHGAKGESAPAFTAGGDLLFVAARPAPGDDSPPARLWRLPAAGGEAVEVLAPAGGVAGVRTARGADTTIVTVPLLTAATDIGDDARLRALRKDNKVTAVLHTGYPVRHWDHDLGPDHPHLLDAAGPRDLTPEPDAGLNDCTFDVSADGRFVVTTWDVRGPGASVRRTLVRVDVATGERTPLAEDAGADLDLPAIAPDGSAVAFTRETYSTPTQAPRITLCLLRFDDTQFVELTADWDRWPSSVTWTADSAALIITADDAGRGPVFRVDPATGAVERVTGDDHTYTDVRTAPGGVIYALRSSYAAPPHPVRISADGTITVLAAVDTPPLPGTLTEVTATAADGATVRSWLTLPDTTPDAAPAPLVLWVHGGPLGSWNTWHWRWNPWLLAAQGYAVLLPDPALSTGYGQDFVQRGWGAWGSAPYTDLMAATDAACAHPRVDGTRTAAMGGSFGGYMANWIAGHTDRFAAVVTHASLWALDQFGPTTDGAYWWAREMTPEMAAANSPHHHVAAIGTPMLVIHGDKDYRVPIGEALRLWYELLTESALPADEHGDTAHRFLYFPTENHWVLHPAHAKLWYQVVLAFLDQHVLGRHVERPELLG</sequence>
<name>A0ABT4PPV8_9MYCO</name>
<evidence type="ECO:0000313" key="4">
    <source>
        <dbReference type="EMBL" id="MCZ8378586.1"/>
    </source>
</evidence>
<dbReference type="EMBL" id="JAPZPY010000002">
    <property type="protein sequence ID" value="MCZ8378586.1"/>
    <property type="molecule type" value="Genomic_DNA"/>
</dbReference>